<sequence>MNHWDRVIGINLLTKFHENKTINVASRVLTRKNAPPSADRNFQPIITILVLVQDIMRTNLLTTFHDDQTINFTSRVLTRKNAPPPWQPCFSTNQNHFRTHQTIHFGIRVLTSIETILLTIFHQDWTIHVASRVLTRKILKPHYTQDRQKAITKAVYCAQFHRQTDNYINCRIKFFRQANRLTDGQMGLKESPMP</sequence>
<evidence type="ECO:0000313" key="2">
    <source>
        <dbReference type="Proteomes" id="UP000828390"/>
    </source>
</evidence>
<protein>
    <submittedName>
        <fullName evidence="1">Uncharacterized protein</fullName>
    </submittedName>
</protein>
<keyword evidence="2" id="KW-1185">Reference proteome</keyword>
<organism evidence="1 2">
    <name type="scientific">Dreissena polymorpha</name>
    <name type="common">Zebra mussel</name>
    <name type="synonym">Mytilus polymorpha</name>
    <dbReference type="NCBI Taxonomy" id="45954"/>
    <lineage>
        <taxon>Eukaryota</taxon>
        <taxon>Metazoa</taxon>
        <taxon>Spiralia</taxon>
        <taxon>Lophotrochozoa</taxon>
        <taxon>Mollusca</taxon>
        <taxon>Bivalvia</taxon>
        <taxon>Autobranchia</taxon>
        <taxon>Heteroconchia</taxon>
        <taxon>Euheterodonta</taxon>
        <taxon>Imparidentia</taxon>
        <taxon>Neoheterodontei</taxon>
        <taxon>Myida</taxon>
        <taxon>Dreissenoidea</taxon>
        <taxon>Dreissenidae</taxon>
        <taxon>Dreissena</taxon>
    </lineage>
</organism>
<name>A0A9D3YRX0_DREPO</name>
<reference evidence="1" key="2">
    <citation type="submission" date="2020-11" db="EMBL/GenBank/DDBJ databases">
        <authorList>
            <person name="McCartney M.A."/>
            <person name="Auch B."/>
            <person name="Kono T."/>
            <person name="Mallez S."/>
            <person name="Becker A."/>
            <person name="Gohl D.M."/>
            <person name="Silverstein K.A.T."/>
            <person name="Koren S."/>
            <person name="Bechman K.B."/>
            <person name="Herman A."/>
            <person name="Abrahante J.E."/>
            <person name="Garbe J."/>
        </authorList>
    </citation>
    <scope>NUCLEOTIDE SEQUENCE</scope>
    <source>
        <strain evidence="1">Duluth1</strain>
        <tissue evidence="1">Whole animal</tissue>
    </source>
</reference>
<comment type="caution">
    <text evidence="1">The sequence shown here is derived from an EMBL/GenBank/DDBJ whole genome shotgun (WGS) entry which is preliminary data.</text>
</comment>
<reference evidence="1" key="1">
    <citation type="journal article" date="2019" name="bioRxiv">
        <title>The Genome of the Zebra Mussel, Dreissena polymorpha: A Resource for Invasive Species Research.</title>
        <authorList>
            <person name="McCartney M.A."/>
            <person name="Auch B."/>
            <person name="Kono T."/>
            <person name="Mallez S."/>
            <person name="Zhang Y."/>
            <person name="Obille A."/>
            <person name="Becker A."/>
            <person name="Abrahante J.E."/>
            <person name="Garbe J."/>
            <person name="Badalamenti J.P."/>
            <person name="Herman A."/>
            <person name="Mangelson H."/>
            <person name="Liachko I."/>
            <person name="Sullivan S."/>
            <person name="Sone E.D."/>
            <person name="Koren S."/>
            <person name="Silverstein K.A.T."/>
            <person name="Beckman K.B."/>
            <person name="Gohl D.M."/>
        </authorList>
    </citation>
    <scope>NUCLEOTIDE SEQUENCE</scope>
    <source>
        <strain evidence="1">Duluth1</strain>
        <tissue evidence="1">Whole animal</tissue>
    </source>
</reference>
<gene>
    <name evidence="1" type="ORF">DPMN_080053</name>
</gene>
<dbReference type="Proteomes" id="UP000828390">
    <property type="component" value="Unassembled WGS sequence"/>
</dbReference>
<dbReference type="EMBL" id="JAIWYP010000015">
    <property type="protein sequence ID" value="KAH3704991.1"/>
    <property type="molecule type" value="Genomic_DNA"/>
</dbReference>
<accession>A0A9D3YRX0</accession>
<proteinExistence type="predicted"/>
<dbReference type="AlphaFoldDB" id="A0A9D3YRX0"/>
<evidence type="ECO:0000313" key="1">
    <source>
        <dbReference type="EMBL" id="KAH3704991.1"/>
    </source>
</evidence>